<evidence type="ECO:0000256" key="1">
    <source>
        <dbReference type="SAM" id="Phobius"/>
    </source>
</evidence>
<evidence type="ECO:0000313" key="2">
    <source>
        <dbReference type="EMBL" id="AKF27342.1"/>
    </source>
</evidence>
<feature type="transmembrane region" description="Helical" evidence="1">
    <location>
        <begin position="6"/>
        <end position="21"/>
    </location>
</feature>
<keyword evidence="1" id="KW-1133">Transmembrane helix</keyword>
<protein>
    <submittedName>
        <fullName evidence="2">Uncharacterized protein</fullName>
    </submittedName>
</protein>
<keyword evidence="1" id="KW-0472">Membrane</keyword>
<dbReference type="GeneID" id="1019325"/>
<feature type="transmembrane region" description="Helical" evidence="1">
    <location>
        <begin position="33"/>
        <end position="52"/>
    </location>
</feature>
<gene>
    <name evidence="2" type="ORF">YH66_07155</name>
</gene>
<keyword evidence="1" id="KW-0812">Transmembrane</keyword>
<dbReference type="HOGENOM" id="CLU_2272033_0_0_11"/>
<reference evidence="2 3" key="1">
    <citation type="submission" date="2015-04" db="EMBL/GenBank/DDBJ databases">
        <title>Complete Genome Sequence of Brevibacterium flavum ATCC 15168.</title>
        <authorList>
            <person name="Ahn J."/>
            <person name="Park G."/>
            <person name="Jeon W."/>
            <person name="Jang Y."/>
            <person name="Jang M."/>
            <person name="Lee H."/>
            <person name="Lee H."/>
        </authorList>
    </citation>
    <scope>NUCLEOTIDE SEQUENCE [LARGE SCALE GENOMIC DNA]</scope>
    <source>
        <strain evidence="2 3">ATCC 15168</strain>
    </source>
</reference>
<dbReference type="Proteomes" id="UP000034037">
    <property type="component" value="Chromosome"/>
</dbReference>
<evidence type="ECO:0000313" key="3">
    <source>
        <dbReference type="Proteomes" id="UP000034037"/>
    </source>
</evidence>
<dbReference type="RefSeq" id="WP_003858787.1">
    <property type="nucleotide sequence ID" value="NZ_CP011309.1"/>
</dbReference>
<dbReference type="PATRIC" id="fig|92706.3.peg.1490"/>
<organism evidence="2 3">
    <name type="scientific">[Brevibacterium] flavum</name>
    <dbReference type="NCBI Taxonomy" id="92706"/>
    <lineage>
        <taxon>Bacteria</taxon>
        <taxon>Bacillati</taxon>
        <taxon>Actinomycetota</taxon>
        <taxon>Actinomycetes</taxon>
        <taxon>Mycobacteriales</taxon>
        <taxon>Corynebacteriaceae</taxon>
        <taxon>Corynebacterium</taxon>
    </lineage>
</organism>
<sequence length="102" mass="10936">MGIVIMLAVAVVLFFGVQLLARGNKQTLNVKAYTALAVTTIIVLSVVIFSGALQSDSIGITGSLIALVILTILMQPVFVQLQRKIEAQREKTKDELSPPQNG</sequence>
<dbReference type="AlphaFoldDB" id="A0A0F6WQL2"/>
<accession>A0A0F6WQL2</accession>
<dbReference type="EMBL" id="CP011309">
    <property type="protein sequence ID" value="AKF27342.1"/>
    <property type="molecule type" value="Genomic_DNA"/>
</dbReference>
<name>A0A0F6WQL2_9CORY</name>
<feature type="transmembrane region" description="Helical" evidence="1">
    <location>
        <begin position="58"/>
        <end position="79"/>
    </location>
</feature>
<proteinExistence type="predicted"/>
<keyword evidence="3" id="KW-1185">Reference proteome</keyword>